<dbReference type="InterPro" id="IPR001087">
    <property type="entry name" value="GDSL"/>
</dbReference>
<organism evidence="4 5">
    <name type="scientific">Fusarium coffeatum</name>
    <dbReference type="NCBI Taxonomy" id="231269"/>
    <lineage>
        <taxon>Eukaryota</taxon>
        <taxon>Fungi</taxon>
        <taxon>Dikarya</taxon>
        <taxon>Ascomycota</taxon>
        <taxon>Pezizomycotina</taxon>
        <taxon>Sordariomycetes</taxon>
        <taxon>Hypocreomycetidae</taxon>
        <taxon>Hypocreales</taxon>
        <taxon>Nectriaceae</taxon>
        <taxon>Fusarium</taxon>
        <taxon>Fusarium incarnatum-equiseti species complex</taxon>
    </lineage>
</organism>
<feature type="signal peptide" evidence="3">
    <location>
        <begin position="1"/>
        <end position="20"/>
    </location>
</feature>
<proteinExistence type="predicted"/>
<protein>
    <submittedName>
        <fullName evidence="4">Uncharacterized protein</fullName>
    </submittedName>
</protein>
<keyword evidence="5" id="KW-1185">Reference proteome</keyword>
<name>A0A366QI37_9HYPO</name>
<evidence type="ECO:0000313" key="4">
    <source>
        <dbReference type="EMBL" id="RBR03530.1"/>
    </source>
</evidence>
<feature type="region of interest" description="Disordered" evidence="2">
    <location>
        <begin position="308"/>
        <end position="339"/>
    </location>
</feature>
<keyword evidence="1 3" id="KW-0732">Signal</keyword>
<dbReference type="Proteomes" id="UP000253153">
    <property type="component" value="Unassembled WGS sequence"/>
</dbReference>
<dbReference type="RefSeq" id="XP_031010076.1">
    <property type="nucleotide sequence ID" value="XM_031165864.1"/>
</dbReference>
<gene>
    <name evidence="4" type="ORF">FIESC28_11750</name>
</gene>
<comment type="caution">
    <text evidence="4">The sequence shown here is derived from an EMBL/GenBank/DDBJ whole genome shotgun (WGS) entry which is preliminary data.</text>
</comment>
<dbReference type="PANTHER" id="PTHR30383:SF31">
    <property type="entry name" value="SGNH HYDROLASE-TYPE ESTERASE DOMAIN-CONTAINING PROTEIN-RELATED"/>
    <property type="match status" value="1"/>
</dbReference>
<evidence type="ECO:0000313" key="5">
    <source>
        <dbReference type="Proteomes" id="UP000253153"/>
    </source>
</evidence>
<sequence length="1395" mass="154545">MVRLTALTGLLALVAIPTAARPWIPPSQEMQEIADFNSTIAARADAGDFYLRIMPLGASIVAGDYSEDRAGNGFRKFTRDKLRDQKWKVNMVGDRNSGTMADNDHEGISGQVVEQIAKRGRASARKWLPNVVLVNGGTNDANGRKEDVKAGRTGLKMKELIEGIFAEVPQAVVVLSTLIPKVGNEEYVAMINDQYRTIYRQFVPLGDDGKEESNPQFKVILAEMQPFMKLDDIHDGTHPTILGERKMAAAWVWAIGVAHDRGWIQPPKQSSLFSDDDATTQCRKKFGSGASDNRSGRQILFASDPAIRDDGTYRHSSQLRDDRKGSFTKTIGGGPDKDMTKSSDMWFAQLVNLGGSPKGDERDELILAPSDKSDRKFTMYLNNGVGEFNDGFSIDPKMSCSNAHIRWGDVNGDGLDDFICIQTNGELYVSINKGGSPPAFQNVGLYKKQEMGLGRDRVRLGDMDGDGRLDYCVISNAGNYHCWRNGGIGDKAAYWQDMGEGSHILASQNTGDMRGVQFVDMNGDGRYDWTYMNKEGQVKTLINQRGDGKGMKPFWREAGITHPGRGYDIGENREFIKWGRIFSGRPSYVNWQRDGKLCNGGVICRITYQVWENKGEGGTSQKGDGIFWGDTTGSGVDDYVWISMHGEVNVFVNKNTRSKEHDFYATNAWAAPTMIKTGLPRRALHIADWDGDGKADIIGVTNLKTGSLKVWYSQWANGKHDWKVETIANPPGRDWCTQGYGRLPFDNAHHFADLTGSGRTDYICMAPSGQAWAWLRGSDGVAKPSGQIKYTEDLDRANFQFADINGDGRADLIHKDKFSGDTQVWYNENVVSESERPGNSGSIMKWERPQKLFRGSVRGPDTHYPRLNNQRRADMVYAKATSATAHISFNVCPAGGDDTGKPDTNLPTYNPPDLSPDPEKDWFCKGGNGAKWTDSLWRQHGVGTWLKSRTDLYSAAENSWPTGAKGVPRIIAEYNIFDHDKIYNWHTTCTSIEDTCDLKNAIETADGCAKHQERGFALWAMSNFAMFQQKWHKAVSDGVERAQSTAGDITNTFLPVSADDANANPAAWLTIVAGIFTTIGSISPGIVGNGVNLAAGVFTIGAGAASFAAESTDPTPQFKSFGDLGLALDNMLTFAQKAMEVQFNRYFVETPPDNDRDRGSELARALESGVWANQDSAQAGTDAIWDTNRVKEMIQAAMISEVWNGGQVAIFKWSKDHTLAKDWGFNPCFGGDKYGMDKHIACVNNQNYLIAKQITKEDQDDAQSWPDIGSDEDSLSKYNLDHITVISAAERTQDRAKSFIPRGLNTIGTLFADAARQHKDNRLDYMKYINVPVCDLNGLSSFDLYKDRLTELRGEVCKKADEYKTLNKFCVAHMLAMNCRKLSLSGGQWPYQNDI</sequence>
<dbReference type="InterPro" id="IPR036514">
    <property type="entry name" value="SGNH_hydro_sf"/>
</dbReference>
<dbReference type="Pfam" id="PF00657">
    <property type="entry name" value="Lipase_GDSL"/>
    <property type="match status" value="1"/>
</dbReference>
<dbReference type="GeneID" id="42001160"/>
<dbReference type="SUPFAM" id="SSF69318">
    <property type="entry name" value="Integrin alpha N-terminal domain"/>
    <property type="match status" value="2"/>
</dbReference>
<dbReference type="OrthoDB" id="3915838at2759"/>
<dbReference type="SUPFAM" id="SSF52266">
    <property type="entry name" value="SGNH hydrolase"/>
    <property type="match status" value="1"/>
</dbReference>
<dbReference type="EMBL" id="QKXC01000480">
    <property type="protein sequence ID" value="RBR03530.1"/>
    <property type="molecule type" value="Genomic_DNA"/>
</dbReference>
<feature type="compositionally biased region" description="Basic and acidic residues" evidence="2">
    <location>
        <begin position="308"/>
        <end position="325"/>
    </location>
</feature>
<dbReference type="InterPro" id="IPR013517">
    <property type="entry name" value="FG-GAP"/>
</dbReference>
<dbReference type="InterPro" id="IPR051532">
    <property type="entry name" value="Ester_Hydrolysis_Enzymes"/>
</dbReference>
<dbReference type="Pfam" id="PF13517">
    <property type="entry name" value="FG-GAP_3"/>
    <property type="match status" value="2"/>
</dbReference>
<feature type="chain" id="PRO_5016993487" evidence="3">
    <location>
        <begin position="21"/>
        <end position="1395"/>
    </location>
</feature>
<reference evidence="4 5" key="1">
    <citation type="submission" date="2018-06" db="EMBL/GenBank/DDBJ databases">
        <title>Fusarium incarnatum-equiseti species complex species 28.</title>
        <authorList>
            <person name="Gardiner D.M."/>
        </authorList>
    </citation>
    <scope>NUCLEOTIDE SEQUENCE [LARGE SCALE GENOMIC DNA]</scope>
    <source>
        <strain evidence="4 5">FIESC_28</strain>
    </source>
</reference>
<evidence type="ECO:0000256" key="2">
    <source>
        <dbReference type="SAM" id="MobiDB-lite"/>
    </source>
</evidence>
<dbReference type="Gene3D" id="3.40.50.1110">
    <property type="entry name" value="SGNH hydrolase"/>
    <property type="match status" value="1"/>
</dbReference>
<evidence type="ECO:0000256" key="3">
    <source>
        <dbReference type="SAM" id="SignalP"/>
    </source>
</evidence>
<dbReference type="GO" id="GO:0004622">
    <property type="term" value="F:phosphatidylcholine lysophospholipase activity"/>
    <property type="evidence" value="ECO:0007669"/>
    <property type="project" value="TreeGrafter"/>
</dbReference>
<dbReference type="InterPro" id="IPR028994">
    <property type="entry name" value="Integrin_alpha_N"/>
</dbReference>
<dbReference type="PANTHER" id="PTHR30383">
    <property type="entry name" value="THIOESTERASE 1/PROTEASE 1/LYSOPHOSPHOLIPASE L1"/>
    <property type="match status" value="1"/>
</dbReference>
<accession>A0A366QI37</accession>
<evidence type="ECO:0000256" key="1">
    <source>
        <dbReference type="ARBA" id="ARBA00022729"/>
    </source>
</evidence>